<dbReference type="GO" id="GO:0003864">
    <property type="term" value="F:3-methyl-2-oxobutanoate hydroxymethyltransferase activity"/>
    <property type="evidence" value="ECO:0007669"/>
    <property type="project" value="UniProtKB-UniRule"/>
</dbReference>
<evidence type="ECO:0000313" key="12">
    <source>
        <dbReference type="Proteomes" id="UP000184130"/>
    </source>
</evidence>
<keyword evidence="7 10" id="KW-0460">Magnesium</keyword>
<dbReference type="Pfam" id="PF02548">
    <property type="entry name" value="Pantoate_transf"/>
    <property type="match status" value="1"/>
</dbReference>
<comment type="catalytic activity">
    <reaction evidence="7">
        <text>(6R)-5,10-methylene-5,6,7,8-tetrahydrofolate + 3-methyl-2-oxobutanoate + H2O = 2-dehydropantoate + (6S)-5,6,7,8-tetrahydrofolate</text>
        <dbReference type="Rhea" id="RHEA:11824"/>
        <dbReference type="ChEBI" id="CHEBI:11561"/>
        <dbReference type="ChEBI" id="CHEBI:11851"/>
        <dbReference type="ChEBI" id="CHEBI:15377"/>
        <dbReference type="ChEBI" id="CHEBI:15636"/>
        <dbReference type="ChEBI" id="CHEBI:57453"/>
        <dbReference type="EC" id="2.1.2.11"/>
    </reaction>
</comment>
<dbReference type="HAMAP" id="MF_00156">
    <property type="entry name" value="PanB"/>
    <property type="match status" value="1"/>
</dbReference>
<dbReference type="PANTHER" id="PTHR20881:SF0">
    <property type="entry name" value="3-METHYL-2-OXOBUTANOATE HYDROXYMETHYLTRANSFERASE"/>
    <property type="match status" value="1"/>
</dbReference>
<keyword evidence="4 7" id="KW-0566">Pantothenate biosynthesis</keyword>
<feature type="active site" description="Proton acceptor" evidence="7 8">
    <location>
        <position position="181"/>
    </location>
</feature>
<dbReference type="GO" id="GO:0032259">
    <property type="term" value="P:methylation"/>
    <property type="evidence" value="ECO:0007669"/>
    <property type="project" value="UniProtKB-KW"/>
</dbReference>
<evidence type="ECO:0000256" key="9">
    <source>
        <dbReference type="PIRSR" id="PIRSR000388-2"/>
    </source>
</evidence>
<dbReference type="SUPFAM" id="SSF51621">
    <property type="entry name" value="Phosphoenolpyruvate/pyruvate domain"/>
    <property type="match status" value="1"/>
</dbReference>
<dbReference type="PANTHER" id="PTHR20881">
    <property type="entry name" value="3-METHYL-2-OXOBUTANOATE HYDROXYMETHYLTRANSFERASE"/>
    <property type="match status" value="1"/>
</dbReference>
<dbReference type="InterPro" id="IPR040442">
    <property type="entry name" value="Pyrv_kinase-like_dom_sf"/>
</dbReference>
<dbReference type="InterPro" id="IPR003700">
    <property type="entry name" value="Pantoate_hydroxy_MeTrfase"/>
</dbReference>
<keyword evidence="7" id="KW-0963">Cytoplasm</keyword>
<dbReference type="Gene3D" id="3.20.20.60">
    <property type="entry name" value="Phosphoenolpyruvate-binding domains"/>
    <property type="match status" value="1"/>
</dbReference>
<evidence type="ECO:0000256" key="1">
    <source>
        <dbReference type="ARBA" id="ARBA00005033"/>
    </source>
</evidence>
<feature type="binding site" evidence="7 9">
    <location>
        <position position="82"/>
    </location>
    <ligand>
        <name>3-methyl-2-oxobutanoate</name>
        <dbReference type="ChEBI" id="CHEBI:11851"/>
    </ligand>
</feature>
<dbReference type="RefSeq" id="WP_073210550.1">
    <property type="nucleotide sequence ID" value="NZ_FRBD01000022.1"/>
</dbReference>
<dbReference type="EMBL" id="FRBD01000022">
    <property type="protein sequence ID" value="SHL09528.1"/>
    <property type="molecule type" value="Genomic_DNA"/>
</dbReference>
<dbReference type="EC" id="2.1.2.11" evidence="7"/>
<reference evidence="11 12" key="1">
    <citation type="submission" date="2016-11" db="EMBL/GenBank/DDBJ databases">
        <authorList>
            <person name="Jaros S."/>
            <person name="Januszkiewicz K."/>
            <person name="Wedrychowicz H."/>
        </authorList>
    </citation>
    <scope>NUCLEOTIDE SEQUENCE [LARGE SCALE GENOMIC DNA]</scope>
    <source>
        <strain evidence="11 12">KHT3</strain>
    </source>
</reference>
<organism evidence="11 12">
    <name type="scientific">Xylanibacter ruminicola</name>
    <name type="common">Prevotella ruminicola</name>
    <dbReference type="NCBI Taxonomy" id="839"/>
    <lineage>
        <taxon>Bacteria</taxon>
        <taxon>Pseudomonadati</taxon>
        <taxon>Bacteroidota</taxon>
        <taxon>Bacteroidia</taxon>
        <taxon>Bacteroidales</taxon>
        <taxon>Prevotellaceae</taxon>
        <taxon>Xylanibacter</taxon>
    </lineage>
</organism>
<dbReference type="GO" id="GO:0005737">
    <property type="term" value="C:cytoplasm"/>
    <property type="evidence" value="ECO:0007669"/>
    <property type="project" value="UniProtKB-SubCell"/>
</dbReference>
<feature type="binding site" evidence="7 10">
    <location>
        <position position="114"/>
    </location>
    <ligand>
        <name>Mg(2+)</name>
        <dbReference type="ChEBI" id="CHEBI:18420"/>
    </ligand>
</feature>
<comment type="cofactor">
    <cofactor evidence="7 10">
        <name>Mg(2+)</name>
        <dbReference type="ChEBI" id="CHEBI:18420"/>
    </cofactor>
    <text evidence="7 10">Binds 1 Mg(2+) ion per subunit.</text>
</comment>
<keyword evidence="7 10" id="KW-0479">Metal-binding</keyword>
<proteinExistence type="inferred from homology"/>
<evidence type="ECO:0000256" key="5">
    <source>
        <dbReference type="ARBA" id="ARBA00022679"/>
    </source>
</evidence>
<dbReference type="PIRSF" id="PIRSF000388">
    <property type="entry name" value="Pantoate_hydroxy_MeTrfase"/>
    <property type="match status" value="1"/>
</dbReference>
<gene>
    <name evidence="7" type="primary">panB</name>
    <name evidence="11" type="ORF">SAMN05216463_12231</name>
</gene>
<feature type="binding site" evidence="7 10">
    <location>
        <position position="82"/>
    </location>
    <ligand>
        <name>Mg(2+)</name>
        <dbReference type="ChEBI" id="CHEBI:18420"/>
    </ligand>
</feature>
<evidence type="ECO:0000256" key="6">
    <source>
        <dbReference type="ARBA" id="ARBA00056497"/>
    </source>
</evidence>
<dbReference type="Proteomes" id="UP000184130">
    <property type="component" value="Unassembled WGS sequence"/>
</dbReference>
<dbReference type="FunFam" id="3.20.20.60:FF:000003">
    <property type="entry name" value="3-methyl-2-oxobutanoate hydroxymethyltransferase"/>
    <property type="match status" value="1"/>
</dbReference>
<dbReference type="UniPathway" id="UPA00028">
    <property type="reaction ID" value="UER00003"/>
</dbReference>
<dbReference type="CDD" id="cd06557">
    <property type="entry name" value="KPHMT-like"/>
    <property type="match status" value="1"/>
</dbReference>
<name>A0A1M6XUG9_XYLRU</name>
<feature type="binding site" evidence="7 9">
    <location>
        <position position="112"/>
    </location>
    <ligand>
        <name>3-methyl-2-oxobutanoate</name>
        <dbReference type="ChEBI" id="CHEBI:11851"/>
    </ligand>
</feature>
<evidence type="ECO:0000256" key="4">
    <source>
        <dbReference type="ARBA" id="ARBA00022655"/>
    </source>
</evidence>
<evidence type="ECO:0000313" key="11">
    <source>
        <dbReference type="EMBL" id="SHL09528.1"/>
    </source>
</evidence>
<accession>A0A1M6XUG9</accession>
<comment type="pathway">
    <text evidence="1 7">Cofactor biosynthesis; (R)-pantothenate biosynthesis; (R)-pantoate from 3-methyl-2-oxobutanoate: step 1/2.</text>
</comment>
<comment type="function">
    <text evidence="6 7">Catalyzes the reversible reaction in which hydroxymethyl group from 5,10-methylenetetrahydrofolate is transferred onto alpha-ketoisovalerate to form ketopantoate.</text>
</comment>
<dbReference type="OrthoDB" id="9781789at2"/>
<feature type="binding site" evidence="7 9">
    <location>
        <begin position="43"/>
        <end position="44"/>
    </location>
    <ligand>
        <name>3-methyl-2-oxobutanoate</name>
        <dbReference type="ChEBI" id="CHEBI:11851"/>
    </ligand>
</feature>
<dbReference type="GO" id="GO:0000287">
    <property type="term" value="F:magnesium ion binding"/>
    <property type="evidence" value="ECO:0007669"/>
    <property type="project" value="TreeGrafter"/>
</dbReference>
<evidence type="ECO:0000256" key="3">
    <source>
        <dbReference type="ARBA" id="ARBA00011424"/>
    </source>
</evidence>
<feature type="binding site" evidence="7 10">
    <location>
        <position position="43"/>
    </location>
    <ligand>
        <name>Mg(2+)</name>
        <dbReference type="ChEBI" id="CHEBI:18420"/>
    </ligand>
</feature>
<comment type="subunit">
    <text evidence="3 7">Homodecamer; pentamer of dimers.</text>
</comment>
<comment type="subcellular location">
    <subcellularLocation>
        <location evidence="7">Cytoplasm</location>
    </subcellularLocation>
</comment>
<evidence type="ECO:0000256" key="7">
    <source>
        <dbReference type="HAMAP-Rule" id="MF_00156"/>
    </source>
</evidence>
<evidence type="ECO:0000256" key="10">
    <source>
        <dbReference type="PIRSR" id="PIRSR000388-3"/>
    </source>
</evidence>
<keyword evidence="5 7" id="KW-0808">Transferase</keyword>
<dbReference type="GO" id="GO:0008168">
    <property type="term" value="F:methyltransferase activity"/>
    <property type="evidence" value="ECO:0007669"/>
    <property type="project" value="UniProtKB-KW"/>
</dbReference>
<evidence type="ECO:0000256" key="2">
    <source>
        <dbReference type="ARBA" id="ARBA00008676"/>
    </source>
</evidence>
<dbReference type="NCBIfam" id="TIGR00222">
    <property type="entry name" value="panB"/>
    <property type="match status" value="1"/>
</dbReference>
<sequence length="287" mass="31359">MRKSIFDLLERKGKQPVSMLTAYDYHTACTIDEAGIDMILVGDSLGNVMLGYENTLAVTVDDMIHHGKAVVRGAKEAFVVVDMPFMSYQASVEDAVRNAGRIMKETNCQAVKLEGGVEYADRIKAIVEAGIPVVAHIGLTPQSVNAMGGYKVQGKSLEQAQKLLADAKAVEEAGAFAITLECVPEALAKMVTERSNALTIGIGASSACDGQVLVYQDMLGYNAGFVPKFVKKYADLHSVMLEAFRQYKQDCENRSFPGEGQTYSISDEVLEQLKKEETERLLFKKVI</sequence>
<dbReference type="NCBIfam" id="NF001452">
    <property type="entry name" value="PRK00311.1"/>
    <property type="match status" value="1"/>
</dbReference>
<protein>
    <recommendedName>
        <fullName evidence="7">3-methyl-2-oxobutanoate hydroxymethyltransferase</fullName>
        <ecNumber evidence="7">2.1.2.11</ecNumber>
    </recommendedName>
    <alternativeName>
        <fullName evidence="7">Ketopantoate hydroxymethyltransferase</fullName>
        <shortName evidence="7">KPHMT</shortName>
    </alternativeName>
</protein>
<dbReference type="AlphaFoldDB" id="A0A1M6XUG9"/>
<keyword evidence="11" id="KW-0489">Methyltransferase</keyword>
<evidence type="ECO:0000256" key="8">
    <source>
        <dbReference type="PIRSR" id="PIRSR000388-1"/>
    </source>
</evidence>
<comment type="similarity">
    <text evidence="2 7">Belongs to the PanB family.</text>
</comment>
<dbReference type="InterPro" id="IPR015813">
    <property type="entry name" value="Pyrv/PenolPyrv_kinase-like_dom"/>
</dbReference>
<dbReference type="GO" id="GO:0015940">
    <property type="term" value="P:pantothenate biosynthetic process"/>
    <property type="evidence" value="ECO:0007669"/>
    <property type="project" value="UniProtKB-UniRule"/>
</dbReference>